<dbReference type="AlphaFoldDB" id="A0A397TAJ1"/>
<accession>A0A397TAJ1</accession>
<reference evidence="1 2" key="1">
    <citation type="submission" date="2018-06" db="EMBL/GenBank/DDBJ databases">
        <title>Comparative genomics reveals the genomic features of Rhizophagus irregularis, R. cerebriforme, R. diaphanum and Gigaspora rosea, and their symbiotic lifestyle signature.</title>
        <authorList>
            <person name="Morin E."/>
            <person name="San Clemente H."/>
            <person name="Chen E.C.H."/>
            <person name="De La Providencia I."/>
            <person name="Hainaut M."/>
            <person name="Kuo A."/>
            <person name="Kohler A."/>
            <person name="Murat C."/>
            <person name="Tang N."/>
            <person name="Roy S."/>
            <person name="Loubradou J."/>
            <person name="Henrissat B."/>
            <person name="Grigoriev I.V."/>
            <person name="Corradi N."/>
            <person name="Roux C."/>
            <person name="Martin F.M."/>
        </authorList>
    </citation>
    <scope>NUCLEOTIDE SEQUENCE [LARGE SCALE GENOMIC DNA]</scope>
    <source>
        <strain evidence="1 2">DAOM 227022</strain>
    </source>
</reference>
<dbReference type="Proteomes" id="UP000265703">
    <property type="component" value="Unassembled WGS sequence"/>
</dbReference>
<sequence>MLQSWGFLIARQYNYQFKNFYAVIIQRAYRDYKKRPESLAKRVWEVMRSNGTPDKWKYLGIIPRDEGYYYINGELIESNYVTYLATFRVLYQQGYIVVRGTAWYNILKWLQNPKFYLIDKKYNFETV</sequence>
<name>A0A397TAJ1_9GLOM</name>
<evidence type="ECO:0000313" key="2">
    <source>
        <dbReference type="Proteomes" id="UP000265703"/>
    </source>
</evidence>
<comment type="caution">
    <text evidence="1">The sequence shown here is derived from an EMBL/GenBank/DDBJ whole genome shotgun (WGS) entry which is preliminary data.</text>
</comment>
<gene>
    <name evidence="1" type="ORF">C1645_821398</name>
</gene>
<evidence type="ECO:0000313" key="1">
    <source>
        <dbReference type="EMBL" id="RIA91934.1"/>
    </source>
</evidence>
<proteinExistence type="predicted"/>
<dbReference type="EMBL" id="QKYT01000139">
    <property type="protein sequence ID" value="RIA91934.1"/>
    <property type="molecule type" value="Genomic_DNA"/>
</dbReference>
<dbReference type="OrthoDB" id="2349168at2759"/>
<protein>
    <submittedName>
        <fullName evidence="1">Uncharacterized protein</fullName>
    </submittedName>
</protein>
<keyword evidence="2" id="KW-1185">Reference proteome</keyword>
<organism evidence="1 2">
    <name type="scientific">Glomus cerebriforme</name>
    <dbReference type="NCBI Taxonomy" id="658196"/>
    <lineage>
        <taxon>Eukaryota</taxon>
        <taxon>Fungi</taxon>
        <taxon>Fungi incertae sedis</taxon>
        <taxon>Mucoromycota</taxon>
        <taxon>Glomeromycotina</taxon>
        <taxon>Glomeromycetes</taxon>
        <taxon>Glomerales</taxon>
        <taxon>Glomeraceae</taxon>
        <taxon>Glomus</taxon>
    </lineage>
</organism>